<dbReference type="NCBIfam" id="TIGR01457">
    <property type="entry name" value="HAD-SF-IIA-hyp2"/>
    <property type="match status" value="1"/>
</dbReference>
<dbReference type="SFLD" id="SFLDG01139">
    <property type="entry name" value="C2.A:_Pyridoxal_Phosphate_Phos"/>
    <property type="match status" value="1"/>
</dbReference>
<comment type="caution">
    <text evidence="9">The sequence shown here is derived from an EMBL/GenBank/DDBJ whole genome shotgun (WGS) entry which is preliminary data.</text>
</comment>
<dbReference type="PIRSF" id="PIRSF000915">
    <property type="entry name" value="PGP-type_phosphatase"/>
    <property type="match status" value="1"/>
</dbReference>
<dbReference type="Gene3D" id="3.40.50.1000">
    <property type="entry name" value="HAD superfamily/HAD-like"/>
    <property type="match status" value="2"/>
</dbReference>
<evidence type="ECO:0000313" key="9">
    <source>
        <dbReference type="EMBL" id="RUT48132.1"/>
    </source>
</evidence>
<gene>
    <name evidence="9" type="ORF">EJP82_03055</name>
</gene>
<dbReference type="EC" id="3.1.3.-" evidence="5"/>
<feature type="active site" description="Proton donor" evidence="6">
    <location>
        <position position="27"/>
    </location>
</feature>
<evidence type="ECO:0000256" key="8">
    <source>
        <dbReference type="PIRSR" id="PIRSR000915-3"/>
    </source>
</evidence>
<dbReference type="Proteomes" id="UP000279446">
    <property type="component" value="Unassembled WGS sequence"/>
</dbReference>
<evidence type="ECO:0000256" key="7">
    <source>
        <dbReference type="PIRSR" id="PIRSR000915-2"/>
    </source>
</evidence>
<evidence type="ECO:0000256" key="4">
    <source>
        <dbReference type="ARBA" id="ARBA00022842"/>
    </source>
</evidence>
<dbReference type="PANTHER" id="PTHR19288:SF46">
    <property type="entry name" value="HALOACID DEHALOGENASE-LIKE HYDROLASE DOMAIN-CONTAINING PROTEIN 2"/>
    <property type="match status" value="1"/>
</dbReference>
<dbReference type="Pfam" id="PF13344">
    <property type="entry name" value="Hydrolase_6"/>
    <property type="match status" value="1"/>
</dbReference>
<dbReference type="EMBL" id="RZNY01000002">
    <property type="protein sequence ID" value="RUT48132.1"/>
    <property type="molecule type" value="Genomic_DNA"/>
</dbReference>
<feature type="binding site" evidence="8">
    <location>
        <position position="29"/>
    </location>
    <ligand>
        <name>Mg(2+)</name>
        <dbReference type="ChEBI" id="CHEBI:18420"/>
    </ligand>
</feature>
<dbReference type="GO" id="GO:0046872">
    <property type="term" value="F:metal ion binding"/>
    <property type="evidence" value="ECO:0007669"/>
    <property type="project" value="UniProtKB-KW"/>
</dbReference>
<keyword evidence="4 5" id="KW-0460">Magnesium</keyword>
<comment type="similarity">
    <text evidence="1 5">Belongs to the HAD-like hydrolase superfamily. NagD family.</text>
</comment>
<comment type="function">
    <text evidence="5">Catalyzes the dephosphorylation of 2-6 carbon acid sugars in vitro.</text>
</comment>
<evidence type="ECO:0000256" key="5">
    <source>
        <dbReference type="PIRNR" id="PIRNR000915"/>
    </source>
</evidence>
<dbReference type="PANTHER" id="PTHR19288">
    <property type="entry name" value="4-NITROPHENYLPHOSPHATASE-RELATED"/>
    <property type="match status" value="1"/>
</dbReference>
<dbReference type="SFLD" id="SFLDS00003">
    <property type="entry name" value="Haloacid_Dehalogenase"/>
    <property type="match status" value="1"/>
</dbReference>
<feature type="binding site" evidence="8">
    <location>
        <position position="27"/>
    </location>
    <ligand>
        <name>Mg(2+)</name>
        <dbReference type="ChEBI" id="CHEBI:18420"/>
    </ligand>
</feature>
<sequence length="281" mass="30212">MYNEIKTQIPQEVKSDLKSSWEAYLIDLDGTLYHGNRIIPGAELLINTMKDRGIPYLFVTNNSSRTQEDVAKHLEDMGIPAHERDVCTSAVAAAEYVAELMPGCKVAPIGEHGLLEALKAAGLKLDLDNPDFVIQGIDRTFTYEKLTQATRWITGGARYVLTNPDLLLPSHDGLMPGAGTISAAIVAATGVKPIVIGKPSGILMKHAIDRLGLRHDQAAVIGDNMLTDITAGIHAGCGTILTLTGVTTEDNLNYFMTSSGVKPDVICKDLTEILDLVCGSK</sequence>
<dbReference type="AlphaFoldDB" id="A0A433YE53"/>
<dbReference type="Pfam" id="PF13242">
    <property type="entry name" value="Hydrolase_like"/>
    <property type="match status" value="1"/>
</dbReference>
<dbReference type="InterPro" id="IPR006357">
    <property type="entry name" value="HAD-SF_hydro_IIA"/>
</dbReference>
<accession>A0A433YE53</accession>
<dbReference type="InterPro" id="IPR023214">
    <property type="entry name" value="HAD_sf"/>
</dbReference>
<keyword evidence="10" id="KW-1185">Reference proteome</keyword>
<evidence type="ECO:0000256" key="1">
    <source>
        <dbReference type="ARBA" id="ARBA00006696"/>
    </source>
</evidence>
<organism evidence="9 10">
    <name type="scientific">Paenibacillus anaericanus</name>
    <dbReference type="NCBI Taxonomy" id="170367"/>
    <lineage>
        <taxon>Bacteria</taxon>
        <taxon>Bacillati</taxon>
        <taxon>Bacillota</taxon>
        <taxon>Bacilli</taxon>
        <taxon>Bacillales</taxon>
        <taxon>Paenibacillaceae</taxon>
        <taxon>Paenibacillus</taxon>
    </lineage>
</organism>
<keyword evidence="3 9" id="KW-0378">Hydrolase</keyword>
<comment type="cofactor">
    <cofactor evidence="8">
        <name>Mg(2+)</name>
        <dbReference type="ChEBI" id="CHEBI:18420"/>
    </cofactor>
    <text evidence="8">Divalent metal ions. Mg(2+) is the most effective.</text>
</comment>
<feature type="binding site" evidence="7">
    <location>
        <position position="198"/>
    </location>
    <ligand>
        <name>substrate</name>
    </ligand>
</feature>
<feature type="binding site" evidence="8">
    <location>
        <position position="223"/>
    </location>
    <ligand>
        <name>Mg(2+)</name>
        <dbReference type="ChEBI" id="CHEBI:18420"/>
    </ligand>
</feature>
<evidence type="ECO:0000313" key="10">
    <source>
        <dbReference type="Proteomes" id="UP000279446"/>
    </source>
</evidence>
<proteinExistence type="inferred from homology"/>
<evidence type="ECO:0000256" key="3">
    <source>
        <dbReference type="ARBA" id="ARBA00022801"/>
    </source>
</evidence>
<dbReference type="NCBIfam" id="TIGR01460">
    <property type="entry name" value="HAD-SF-IIA"/>
    <property type="match status" value="1"/>
</dbReference>
<name>A0A433YE53_9BACL</name>
<dbReference type="GO" id="GO:0005737">
    <property type="term" value="C:cytoplasm"/>
    <property type="evidence" value="ECO:0007669"/>
    <property type="project" value="TreeGrafter"/>
</dbReference>
<keyword evidence="2 5" id="KW-0479">Metal-binding</keyword>
<feature type="active site" description="Proton donor" evidence="6">
    <location>
        <position position="29"/>
    </location>
</feature>
<dbReference type="SUPFAM" id="SSF56784">
    <property type="entry name" value="HAD-like"/>
    <property type="match status" value="1"/>
</dbReference>
<dbReference type="GO" id="GO:0016791">
    <property type="term" value="F:phosphatase activity"/>
    <property type="evidence" value="ECO:0007669"/>
    <property type="project" value="TreeGrafter"/>
</dbReference>
<dbReference type="InterPro" id="IPR036412">
    <property type="entry name" value="HAD-like_sf"/>
</dbReference>
<protein>
    <recommendedName>
        <fullName evidence="5">Acid sugar phosphatase</fullName>
        <ecNumber evidence="5">3.1.3.-</ecNumber>
    </recommendedName>
</protein>
<evidence type="ECO:0000256" key="6">
    <source>
        <dbReference type="PIRSR" id="PIRSR000915-1"/>
    </source>
</evidence>
<dbReference type="InterPro" id="IPR006354">
    <property type="entry name" value="HAD-SF_hydro_IIA_hyp1"/>
</dbReference>
<reference evidence="9 10" key="1">
    <citation type="submission" date="2018-12" db="EMBL/GenBank/DDBJ databases">
        <authorList>
            <person name="Sun L."/>
            <person name="Chen Z."/>
        </authorList>
    </citation>
    <scope>NUCLEOTIDE SEQUENCE [LARGE SCALE GENOMIC DNA]</scope>
    <source>
        <strain evidence="9 10">DSM 15890</strain>
    </source>
</reference>
<evidence type="ECO:0000256" key="2">
    <source>
        <dbReference type="ARBA" id="ARBA00022723"/>
    </source>
</evidence>
<dbReference type="OrthoDB" id="9810449at2"/>